<dbReference type="Pfam" id="PF13202">
    <property type="entry name" value="EF-hand_5"/>
    <property type="match status" value="1"/>
</dbReference>
<name>A0A1T4VWE2_9GAMM</name>
<evidence type="ECO:0000313" key="3">
    <source>
        <dbReference type="Proteomes" id="UP000190460"/>
    </source>
</evidence>
<feature type="domain" description="EF-hand" evidence="1">
    <location>
        <begin position="125"/>
        <end position="135"/>
    </location>
</feature>
<evidence type="ECO:0000313" key="2">
    <source>
        <dbReference type="EMBL" id="SKA69304.1"/>
    </source>
</evidence>
<dbReference type="RefSeq" id="WP_078920940.1">
    <property type="nucleotide sequence ID" value="NZ_FUYB01000002.1"/>
</dbReference>
<proteinExistence type="predicted"/>
<organism evidence="2 3">
    <name type="scientific">Thiothrix eikelboomii</name>
    <dbReference type="NCBI Taxonomy" id="92487"/>
    <lineage>
        <taxon>Bacteria</taxon>
        <taxon>Pseudomonadati</taxon>
        <taxon>Pseudomonadota</taxon>
        <taxon>Gammaproteobacteria</taxon>
        <taxon>Thiotrichales</taxon>
        <taxon>Thiotrichaceae</taxon>
        <taxon>Thiothrix</taxon>
    </lineage>
</organism>
<gene>
    <name evidence="2" type="ORF">SAMN02745130_00432</name>
</gene>
<dbReference type="EMBL" id="FUYB01000002">
    <property type="protein sequence ID" value="SKA69304.1"/>
    <property type="molecule type" value="Genomic_DNA"/>
</dbReference>
<accession>A0A1T4VWE2</accession>
<dbReference type="AlphaFoldDB" id="A0A1T4VWE2"/>
<dbReference type="PANTHER" id="PTHR39431">
    <property type="entry name" value="FRPA/C-RELATED PROTEIN"/>
    <property type="match status" value="1"/>
</dbReference>
<dbReference type="InterPro" id="IPR002048">
    <property type="entry name" value="EF_hand_dom"/>
</dbReference>
<dbReference type="PANTHER" id="PTHR39431:SF1">
    <property type="entry name" value="FRPA_C-RELATED PROTEIN"/>
    <property type="match status" value="1"/>
</dbReference>
<dbReference type="OrthoDB" id="1676884at2"/>
<keyword evidence="3" id="KW-1185">Reference proteome</keyword>
<reference evidence="2 3" key="1">
    <citation type="submission" date="2017-02" db="EMBL/GenBank/DDBJ databases">
        <authorList>
            <person name="Peterson S.W."/>
        </authorList>
    </citation>
    <scope>NUCLEOTIDE SEQUENCE [LARGE SCALE GENOMIC DNA]</scope>
    <source>
        <strain evidence="2 3">ATCC 49788</strain>
    </source>
</reference>
<dbReference type="GO" id="GO:0005509">
    <property type="term" value="F:calcium ion binding"/>
    <property type="evidence" value="ECO:0007669"/>
    <property type="project" value="InterPro"/>
</dbReference>
<evidence type="ECO:0000259" key="1">
    <source>
        <dbReference type="Pfam" id="PF13202"/>
    </source>
</evidence>
<dbReference type="Proteomes" id="UP000190460">
    <property type="component" value="Unassembled WGS sequence"/>
</dbReference>
<sequence>MPIQVANVYNKGHGREITLNLSDYINSPNGEPLTYSLAFPKNYSFDSFKNGEYGWKVTGFDPATGVLKMQVKTESLQTWEDAGRSVPNFGEVTSFGFKATDSNGNTTKGYFSLQVYDASTGSPVALDLNKDGKISTTGATTAKQRNSDTKLGSTVKFDLDGDGVKEKIEWLSGKGDGLLVDTRKINGSAINGEALFGDQGGKFANGYEKMALLDNNNDGYLKGDELAHLSVWVDDGDARLEAGELHSLANYGITELSTQQQAVTNSRGETLMRSSGLMNGSTLMTEDVWFGLKK</sequence>
<protein>
    <recommendedName>
        <fullName evidence="1">EF-hand domain-containing protein</fullName>
    </recommendedName>
</protein>